<dbReference type="AlphaFoldDB" id="A0AAV7ZJQ5"/>
<evidence type="ECO:0000256" key="2">
    <source>
        <dbReference type="SAM" id="MobiDB-lite"/>
    </source>
</evidence>
<feature type="region of interest" description="Disordered" evidence="2">
    <location>
        <begin position="160"/>
        <end position="198"/>
    </location>
</feature>
<dbReference type="PROSITE" id="PS50112">
    <property type="entry name" value="PAS"/>
    <property type="match status" value="1"/>
</dbReference>
<proteinExistence type="predicted"/>
<sequence>MGNSENSHKIKKRHKKKYFQKLENSGLPICVLDQKGQLIFTSKKTYELYGFDPEKLTGNENILALNKPFQKHSQLSAEKAMAKGTKELMESKDGTHTVEWEAVTATGEDLDLWCRGVCVMIGNQPHVQMLHQLRSSDSNNSNNKEPSSVDESILKVQIEDNTSFSPNSEFSSLDKSSSKESKSKNSRRKHNNSSEDNGIDNLIELDEIIDIVDQIKNKIRSFKEPEQEKIMIEKLNLLIETVESQKNESHTQTMRIIKKTKEHNIKNKKRYKELEKQFEIRTNLLSKQEMKIDKLELENKLLKEQSQKLINIISTFNKSSRKIIKQSMSVNEQLKK</sequence>
<dbReference type="EMBL" id="JANTQA010000032">
    <property type="protein sequence ID" value="KAJ3440049.1"/>
    <property type="molecule type" value="Genomic_DNA"/>
</dbReference>
<protein>
    <recommendedName>
        <fullName evidence="3">PAS domain-containing protein</fullName>
    </recommendedName>
</protein>
<dbReference type="SUPFAM" id="SSF55785">
    <property type="entry name" value="PYP-like sensor domain (PAS domain)"/>
    <property type="match status" value="1"/>
</dbReference>
<dbReference type="NCBIfam" id="TIGR00229">
    <property type="entry name" value="sensory_box"/>
    <property type="match status" value="1"/>
</dbReference>
<gene>
    <name evidence="4" type="ORF">M0812_16097</name>
</gene>
<dbReference type="InterPro" id="IPR035965">
    <property type="entry name" value="PAS-like_dom_sf"/>
</dbReference>
<keyword evidence="1" id="KW-0175">Coiled coil</keyword>
<dbReference type="InterPro" id="IPR000014">
    <property type="entry name" value="PAS"/>
</dbReference>
<dbReference type="Proteomes" id="UP001146793">
    <property type="component" value="Unassembled WGS sequence"/>
</dbReference>
<reference evidence="4" key="1">
    <citation type="submission" date="2022-08" db="EMBL/GenBank/DDBJ databases">
        <title>Novel sulphate-reducing endosymbionts in the free-living metamonad Anaeramoeba.</title>
        <authorList>
            <person name="Jerlstrom-Hultqvist J."/>
            <person name="Cepicka I."/>
            <person name="Gallot-Lavallee L."/>
            <person name="Salas-Leiva D."/>
            <person name="Curtis B.A."/>
            <person name="Zahonova K."/>
            <person name="Pipaliya S."/>
            <person name="Dacks J."/>
            <person name="Roger A.J."/>
        </authorList>
    </citation>
    <scope>NUCLEOTIDE SEQUENCE</scope>
    <source>
        <strain evidence="4">Busselton2</strain>
    </source>
</reference>
<feature type="domain" description="PAS" evidence="3">
    <location>
        <begin position="14"/>
        <end position="68"/>
    </location>
</feature>
<evidence type="ECO:0000259" key="3">
    <source>
        <dbReference type="PROSITE" id="PS50112"/>
    </source>
</evidence>
<organism evidence="4 5">
    <name type="scientific">Anaeramoeba flamelloides</name>
    <dbReference type="NCBI Taxonomy" id="1746091"/>
    <lineage>
        <taxon>Eukaryota</taxon>
        <taxon>Metamonada</taxon>
        <taxon>Anaeramoebidae</taxon>
        <taxon>Anaeramoeba</taxon>
    </lineage>
</organism>
<evidence type="ECO:0000256" key="1">
    <source>
        <dbReference type="SAM" id="Coils"/>
    </source>
</evidence>
<accession>A0AAV7ZJQ5</accession>
<name>A0AAV7ZJQ5_9EUKA</name>
<evidence type="ECO:0000313" key="4">
    <source>
        <dbReference type="EMBL" id="KAJ3440049.1"/>
    </source>
</evidence>
<evidence type="ECO:0000313" key="5">
    <source>
        <dbReference type="Proteomes" id="UP001146793"/>
    </source>
</evidence>
<dbReference type="Gene3D" id="3.30.450.20">
    <property type="entry name" value="PAS domain"/>
    <property type="match status" value="1"/>
</dbReference>
<feature type="coiled-coil region" evidence="1">
    <location>
        <begin position="257"/>
        <end position="312"/>
    </location>
</feature>
<comment type="caution">
    <text evidence="4">The sequence shown here is derived from an EMBL/GenBank/DDBJ whole genome shotgun (WGS) entry which is preliminary data.</text>
</comment>